<dbReference type="CDD" id="cd00054">
    <property type="entry name" value="EGF_CA"/>
    <property type="match status" value="1"/>
</dbReference>
<protein>
    <recommendedName>
        <fullName evidence="10">Peptidase S74 domain-containing protein</fullName>
    </recommendedName>
</protein>
<accession>A0A8K1C859</accession>
<feature type="transmembrane region" description="Helical" evidence="5">
    <location>
        <begin position="126"/>
        <end position="143"/>
    </location>
</feature>
<dbReference type="Proteomes" id="UP000794436">
    <property type="component" value="Unassembled WGS sequence"/>
</dbReference>
<proteinExistence type="predicted"/>
<dbReference type="InterPro" id="IPR000742">
    <property type="entry name" value="EGF"/>
</dbReference>
<organism evidence="8 9">
    <name type="scientific">Pythium oligandrum</name>
    <name type="common">Mycoparasitic fungus</name>
    <dbReference type="NCBI Taxonomy" id="41045"/>
    <lineage>
        <taxon>Eukaryota</taxon>
        <taxon>Sar</taxon>
        <taxon>Stramenopiles</taxon>
        <taxon>Oomycota</taxon>
        <taxon>Peronosporomycetes</taxon>
        <taxon>Pythiales</taxon>
        <taxon>Pythiaceae</taxon>
        <taxon>Pythium</taxon>
    </lineage>
</organism>
<dbReference type="PROSITE" id="PS51688">
    <property type="entry name" value="ICA"/>
    <property type="match status" value="1"/>
</dbReference>
<dbReference type="OrthoDB" id="27041at2759"/>
<sequence length="1374" mass="150132">MVGTALFATTSATLFQFVCSILIGFPLPFSLVLAAIPWTPSILAPIFLLSRRLFQKDRQLFKDLLNYIIVFLCQISITLIYPAYMYVFTSLDGNSQTAFFILLPLIKILTKNWISRFLPGLNDMKPEVVIFNIEIFHSLYVSSALQTATSNLTTVLILLVDLGLLWISVADVNTLLAEVKMIVSRKLSEATASNSLKKSADVPYLDLCILLLDDTGVKVDPRVSTAAVSVPMDLYRSPSTRKILVGPEASDIVTAIQSEPQPSSDQKPQAATGLRSLPPISGGDMAQFLKDRMTHDEKVSFVLKMSQVLFVCEFVVLIEFTEVTVPVMYSIYIAAMSHLVNRVYYPQLANMSEEHLYSTIGNVLAYSSIELVSFLLITLLFKRKLNMSTFHQLAFVLDRQWSMVQSKLILWTFYVIQSSLFHFEMCPHGFDPTSTYTDEKKIRLTIAPAMREPPATKSASVNGKIIITFHAHSVEFDLPLGDVTSEACTKIFKRFQNLAEVTCERMDYDAPGIATYEITLHSFPVYPIMNNLYHHNGNPLSTEFWCDATSARYHISSAAPASAMTCSFESITDVNVKEYMPCSNHGTCSDRTGLCTCHRGFYGDNCANNKDEEDILVAPSTGPFFQGNVLRVSAKREKSTEFNLIKADIAGTTVFTMNGEGHSVFHQGSVELKEGHLIVQDGDVRLQNGGTLSLDSADLKIQNGRIHVQTTMETSQSVTLPLLQLEMLASSANAADFLRLSKQNAPLFRVSSRGTVVVLEGGIEVLKGGVKVQRGGLQVLSDGINVLQGGIELPQDGIRVHNGDLGLLNGVLSLSTVSASKPAVSIERQSLVDSSGRVTKATPLLHIKTNIASAPLISAMSHESLPLFEVLGDGGVRIHGGGLSIDTGGLLVETGGQIIKSGGLQIETGGLLVESGGITTHDGFTIKDGGLEVQNSAINGPVLRLASANPHYAGDMIELTVNQSTSDPPFKLLNARTDTNGQDVFSIDSQGHLVTHGDITTLDNGRIIVNGALISEAQTIFSHIKLPAAREIRVPSSHSYIKITNDGADEANIVRMERDGASAGQLLVLQNEDEQSLEGDVSVKPFSAAIYVFDGHLWRALTAASFDTSVISGVKSFEAANDLNFGNIKLTVQNLQVASQSAGLLALYGKGGELTQDERLAFDASTSTLSVDTLDARSIRGHIDMTDSELHGVEIVGGHISNVNMTELDMVEVVGELYVNEQAYFGASIMVDGQVMGSGAYVDASDARFKTNVTEIVGNTAIETIQALQGVEYSYRFDEFPDKRFNTRREIGFLAQDIERVLPQVIEEDNDGFKYVAYARVVPVVVEALKAERNKRLKLENDVEKLQETVDLLKQQLEQQQELLNKLLVSREVA</sequence>
<comment type="caution">
    <text evidence="8">The sequence shown here is derived from an EMBL/GenBank/DDBJ whole genome shotgun (WGS) entry which is preliminary data.</text>
</comment>
<keyword evidence="5" id="KW-0472">Membrane</keyword>
<evidence type="ECO:0000256" key="5">
    <source>
        <dbReference type="SAM" id="Phobius"/>
    </source>
</evidence>
<evidence type="ECO:0000256" key="2">
    <source>
        <dbReference type="PROSITE-ProRule" id="PRU00076"/>
    </source>
</evidence>
<evidence type="ECO:0000313" key="9">
    <source>
        <dbReference type="Proteomes" id="UP000794436"/>
    </source>
</evidence>
<evidence type="ECO:0008006" key="10">
    <source>
        <dbReference type="Google" id="ProtNLM"/>
    </source>
</evidence>
<feature type="region of interest" description="Disordered" evidence="4">
    <location>
        <begin position="258"/>
        <end position="279"/>
    </location>
</feature>
<feature type="transmembrane region" description="Helical" evidence="5">
    <location>
        <begin position="355"/>
        <end position="381"/>
    </location>
</feature>
<feature type="transmembrane region" description="Helical" evidence="5">
    <location>
        <begin position="64"/>
        <end position="84"/>
    </location>
</feature>
<feature type="transmembrane region" description="Helical" evidence="5">
    <location>
        <begin position="96"/>
        <end position="114"/>
    </location>
</feature>
<evidence type="ECO:0000259" key="6">
    <source>
        <dbReference type="PROSITE" id="PS50026"/>
    </source>
</evidence>
<keyword evidence="5" id="KW-0812">Transmembrane</keyword>
<keyword evidence="9" id="KW-1185">Reference proteome</keyword>
<feature type="domain" description="EGF-like" evidence="6">
    <location>
        <begin position="573"/>
        <end position="607"/>
    </location>
</feature>
<evidence type="ECO:0000256" key="1">
    <source>
        <dbReference type="ARBA" id="ARBA00023157"/>
    </source>
</evidence>
<feature type="coiled-coil region" evidence="3">
    <location>
        <begin position="1329"/>
        <end position="1370"/>
    </location>
</feature>
<dbReference type="SUPFAM" id="SSF57196">
    <property type="entry name" value="EGF/Laminin"/>
    <property type="match status" value="1"/>
</dbReference>
<feature type="transmembrane region" description="Helical" evidence="5">
    <location>
        <begin position="155"/>
        <end position="176"/>
    </location>
</feature>
<evidence type="ECO:0000256" key="3">
    <source>
        <dbReference type="SAM" id="Coils"/>
    </source>
</evidence>
<dbReference type="PROSITE" id="PS00022">
    <property type="entry name" value="EGF_1"/>
    <property type="match status" value="1"/>
</dbReference>
<reference evidence="8" key="1">
    <citation type="submission" date="2019-03" db="EMBL/GenBank/DDBJ databases">
        <title>Long read genome sequence of the mycoparasitic Pythium oligandrum ATCC 38472 isolated from sugarbeet rhizosphere.</title>
        <authorList>
            <person name="Gaulin E."/>
        </authorList>
    </citation>
    <scope>NUCLEOTIDE SEQUENCE</scope>
    <source>
        <strain evidence="8">ATCC 38472_TT</strain>
    </source>
</reference>
<dbReference type="PROSITE" id="PS50026">
    <property type="entry name" value="EGF_3"/>
    <property type="match status" value="1"/>
</dbReference>
<comment type="caution">
    <text evidence="2">Lacks conserved residue(s) required for the propagation of feature annotation.</text>
</comment>
<dbReference type="EMBL" id="SPLM01000111">
    <property type="protein sequence ID" value="TMW58446.1"/>
    <property type="molecule type" value="Genomic_DNA"/>
</dbReference>
<keyword evidence="2" id="KW-0245">EGF-like domain</keyword>
<dbReference type="InterPro" id="IPR030392">
    <property type="entry name" value="S74_ICA"/>
</dbReference>
<dbReference type="InterPro" id="IPR013111">
    <property type="entry name" value="EGF_extracell"/>
</dbReference>
<feature type="domain" description="Peptidase S74" evidence="7">
    <location>
        <begin position="1245"/>
        <end position="1343"/>
    </location>
</feature>
<name>A0A8K1C859_PYTOL</name>
<dbReference type="Pfam" id="PF13884">
    <property type="entry name" value="Peptidase_S74"/>
    <property type="match status" value="1"/>
</dbReference>
<gene>
    <name evidence="8" type="ORF">Poli38472_010005</name>
</gene>
<evidence type="ECO:0000313" key="8">
    <source>
        <dbReference type="EMBL" id="TMW58446.1"/>
    </source>
</evidence>
<dbReference type="Pfam" id="PF07974">
    <property type="entry name" value="EGF_2"/>
    <property type="match status" value="1"/>
</dbReference>
<feature type="compositionally biased region" description="Polar residues" evidence="4">
    <location>
        <begin position="258"/>
        <end position="269"/>
    </location>
</feature>
<dbReference type="PROSITE" id="PS01186">
    <property type="entry name" value="EGF_2"/>
    <property type="match status" value="1"/>
</dbReference>
<feature type="transmembrane region" description="Helical" evidence="5">
    <location>
        <begin position="308"/>
        <end position="335"/>
    </location>
</feature>
<feature type="transmembrane region" description="Helical" evidence="5">
    <location>
        <begin position="30"/>
        <end position="49"/>
    </location>
</feature>
<keyword evidence="1 2" id="KW-1015">Disulfide bond</keyword>
<keyword evidence="5" id="KW-1133">Transmembrane helix</keyword>
<keyword evidence="3" id="KW-0175">Coiled coil</keyword>
<evidence type="ECO:0000259" key="7">
    <source>
        <dbReference type="PROSITE" id="PS51688"/>
    </source>
</evidence>
<evidence type="ECO:0000256" key="4">
    <source>
        <dbReference type="SAM" id="MobiDB-lite"/>
    </source>
</evidence>
<dbReference type="Gene3D" id="2.10.25.10">
    <property type="entry name" value="Laminin"/>
    <property type="match status" value="1"/>
</dbReference>
<feature type="disulfide bond" evidence="2">
    <location>
        <begin position="597"/>
        <end position="606"/>
    </location>
</feature>